<dbReference type="Pfam" id="PF06839">
    <property type="entry name" value="Zn_ribbon_GRF"/>
    <property type="match status" value="1"/>
</dbReference>
<organism evidence="5">
    <name type="scientific">Setaria italica</name>
    <name type="common">Foxtail millet</name>
    <name type="synonym">Panicum italicum</name>
    <dbReference type="NCBI Taxonomy" id="4555"/>
    <lineage>
        <taxon>Eukaryota</taxon>
        <taxon>Viridiplantae</taxon>
        <taxon>Streptophyta</taxon>
        <taxon>Embryophyta</taxon>
        <taxon>Tracheophyta</taxon>
        <taxon>Spermatophyta</taxon>
        <taxon>Magnoliopsida</taxon>
        <taxon>Liliopsida</taxon>
        <taxon>Poales</taxon>
        <taxon>Poaceae</taxon>
        <taxon>PACMAD clade</taxon>
        <taxon>Panicoideae</taxon>
        <taxon>Panicodae</taxon>
        <taxon>Paniceae</taxon>
        <taxon>Cenchrinae</taxon>
        <taxon>Setaria</taxon>
    </lineage>
</organism>
<reference evidence="5" key="2">
    <citation type="submission" date="2015-07" db="EMBL/GenBank/DDBJ databases">
        <authorList>
            <person name="Noorani M."/>
        </authorList>
    </citation>
    <scope>NUCLEOTIDE SEQUENCE</scope>
    <source>
        <strain evidence="5">Yugu1</strain>
    </source>
</reference>
<evidence type="ECO:0000256" key="1">
    <source>
        <dbReference type="ARBA" id="ARBA00022723"/>
    </source>
</evidence>
<keyword evidence="2" id="KW-0863">Zinc-finger</keyword>
<gene>
    <name evidence="5" type="ORF">SETIT_2G206400v2</name>
</gene>
<evidence type="ECO:0000256" key="2">
    <source>
        <dbReference type="ARBA" id="ARBA00022771"/>
    </source>
</evidence>
<dbReference type="GO" id="GO:0008270">
    <property type="term" value="F:zinc ion binding"/>
    <property type="evidence" value="ECO:0007669"/>
    <property type="project" value="UniProtKB-KW"/>
</dbReference>
<evidence type="ECO:0000313" key="5">
    <source>
        <dbReference type="EMBL" id="RCV11685.1"/>
    </source>
</evidence>
<feature type="domain" description="GRF-type" evidence="4">
    <location>
        <begin position="27"/>
        <end position="67"/>
    </location>
</feature>
<dbReference type="PANTHER" id="PTHR33248">
    <property type="entry name" value="ZINC ION-BINDING PROTEIN"/>
    <property type="match status" value="1"/>
</dbReference>
<protein>
    <recommendedName>
        <fullName evidence="4">GRF-type domain-containing protein</fullName>
    </recommendedName>
</protein>
<evidence type="ECO:0000256" key="3">
    <source>
        <dbReference type="ARBA" id="ARBA00022833"/>
    </source>
</evidence>
<sequence>MHPSSEGRTTAWRHLPTILPIGILKNKCDHGLRAVVKYSWTFLNPGRWFACCPKEEKEQCGYMIWIDPEWDDRTFGVLVKLMKKKVQVEEDAKK</sequence>
<dbReference type="AlphaFoldDB" id="A0A368Q102"/>
<name>A0A368Q102_SETIT</name>
<dbReference type="InterPro" id="IPR010666">
    <property type="entry name" value="Znf_GRF"/>
</dbReference>
<keyword evidence="3" id="KW-0862">Zinc</keyword>
<evidence type="ECO:0000259" key="4">
    <source>
        <dbReference type="Pfam" id="PF06839"/>
    </source>
</evidence>
<accession>A0A368Q102</accession>
<dbReference type="EMBL" id="CM003529">
    <property type="protein sequence ID" value="RCV11685.1"/>
    <property type="molecule type" value="Genomic_DNA"/>
</dbReference>
<reference evidence="5" key="1">
    <citation type="journal article" date="2012" name="Nat. Biotechnol.">
        <title>Reference genome sequence of the model plant Setaria.</title>
        <authorList>
            <person name="Bennetzen J.L."/>
            <person name="Schmutz J."/>
            <person name="Wang H."/>
            <person name="Percifield R."/>
            <person name="Hawkins J."/>
            <person name="Pontaroli A.C."/>
            <person name="Estep M."/>
            <person name="Feng L."/>
            <person name="Vaughn J.N."/>
            <person name="Grimwood J."/>
            <person name="Jenkins J."/>
            <person name="Barry K."/>
            <person name="Lindquist E."/>
            <person name="Hellsten U."/>
            <person name="Deshpande S."/>
            <person name="Wang X."/>
            <person name="Wu X."/>
            <person name="Mitros T."/>
            <person name="Triplett J."/>
            <person name="Yang X."/>
            <person name="Ye C.Y."/>
            <person name="Mauro-Herrera M."/>
            <person name="Wang L."/>
            <person name="Li P."/>
            <person name="Sharma M."/>
            <person name="Sharma R."/>
            <person name="Ronald P.C."/>
            <person name="Panaud O."/>
            <person name="Kellogg E.A."/>
            <person name="Brutnell T.P."/>
            <person name="Doust A.N."/>
            <person name="Tuskan G.A."/>
            <person name="Rokhsar D."/>
            <person name="Devos K.M."/>
        </authorList>
    </citation>
    <scope>NUCLEOTIDE SEQUENCE [LARGE SCALE GENOMIC DNA]</scope>
    <source>
        <strain evidence="5">Yugu1</strain>
    </source>
</reference>
<proteinExistence type="predicted"/>
<keyword evidence="1" id="KW-0479">Metal-binding</keyword>
<dbReference type="OrthoDB" id="2822301at2759"/>